<accession>A0ABT1C1U8</accession>
<organism evidence="1 2">
    <name type="scientific">Segatella cerevisiae</name>
    <dbReference type="NCBI Taxonomy" id="2053716"/>
    <lineage>
        <taxon>Bacteria</taxon>
        <taxon>Pseudomonadati</taxon>
        <taxon>Bacteroidota</taxon>
        <taxon>Bacteroidia</taxon>
        <taxon>Bacteroidales</taxon>
        <taxon>Prevotellaceae</taxon>
        <taxon>Segatella</taxon>
    </lineage>
</organism>
<evidence type="ECO:0000313" key="1">
    <source>
        <dbReference type="EMBL" id="MCO6026623.1"/>
    </source>
</evidence>
<protein>
    <submittedName>
        <fullName evidence="1">Uncharacterized protein</fullName>
    </submittedName>
</protein>
<keyword evidence="2" id="KW-1185">Reference proteome</keyword>
<evidence type="ECO:0000313" key="2">
    <source>
        <dbReference type="Proteomes" id="UP001204015"/>
    </source>
</evidence>
<sequence length="90" mass="10038">PALGGSRFPAHTAEPFPLKPNIRQADIPAVLALSQNRSFGTEEDGTLFCCKNVLFSFKTIREIARWLSCHQVLITARHSSSTYFLKFVKG</sequence>
<dbReference type="Proteomes" id="UP001204015">
    <property type="component" value="Unassembled WGS sequence"/>
</dbReference>
<reference evidence="1 2" key="1">
    <citation type="submission" date="2022-06" db="EMBL/GenBank/DDBJ databases">
        <title>A taxonomic note on the genus Prevotella: Description of four novel genera and emended description of the genera Hallella and Xylanibacter.</title>
        <authorList>
            <person name="Hitch T.C.A."/>
        </authorList>
    </citation>
    <scope>NUCLEOTIDE SEQUENCE [LARGE SCALE GENOMIC DNA]</scope>
    <source>
        <strain evidence="1 2">DSM 100619</strain>
    </source>
</reference>
<dbReference type="EMBL" id="JAMXLY010000094">
    <property type="protein sequence ID" value="MCO6026623.1"/>
    <property type="molecule type" value="Genomic_DNA"/>
</dbReference>
<comment type="caution">
    <text evidence="1">The sequence shown here is derived from an EMBL/GenBank/DDBJ whole genome shotgun (WGS) entry which is preliminary data.</text>
</comment>
<proteinExistence type="predicted"/>
<dbReference type="RefSeq" id="WP_252761972.1">
    <property type="nucleotide sequence ID" value="NZ_JAMXLY010000094.1"/>
</dbReference>
<gene>
    <name evidence="1" type="ORF">NG821_12400</name>
</gene>
<feature type="non-terminal residue" evidence="1">
    <location>
        <position position="1"/>
    </location>
</feature>
<name>A0ABT1C1U8_9BACT</name>